<reference evidence="1" key="1">
    <citation type="submission" date="2019-08" db="EMBL/GenBank/DDBJ databases">
        <authorList>
            <person name="Kucharzyk K."/>
            <person name="Murdoch R.W."/>
            <person name="Higgins S."/>
            <person name="Loffler F."/>
        </authorList>
    </citation>
    <scope>NUCLEOTIDE SEQUENCE</scope>
</reference>
<dbReference type="Gene3D" id="3.60.10.10">
    <property type="entry name" value="Endonuclease/exonuclease/phosphatase"/>
    <property type="match status" value="1"/>
</dbReference>
<evidence type="ECO:0000313" key="1">
    <source>
        <dbReference type="EMBL" id="MPM37489.1"/>
    </source>
</evidence>
<evidence type="ECO:0008006" key="2">
    <source>
        <dbReference type="Google" id="ProtNLM"/>
    </source>
</evidence>
<dbReference type="AlphaFoldDB" id="A0A644Z9W6"/>
<comment type="caution">
    <text evidence="1">The sequence shown here is derived from an EMBL/GenBank/DDBJ whole genome shotgun (WGS) entry which is preliminary data.</text>
</comment>
<protein>
    <recommendedName>
        <fullName evidence="2">Endonuclease/exonuclease/phosphatase domain-containing protein</fullName>
    </recommendedName>
</protein>
<dbReference type="EMBL" id="VSSQ01007967">
    <property type="protein sequence ID" value="MPM37489.1"/>
    <property type="molecule type" value="Genomic_DNA"/>
</dbReference>
<name>A0A644Z9W6_9ZZZZ</name>
<dbReference type="SUPFAM" id="SSF56219">
    <property type="entry name" value="DNase I-like"/>
    <property type="match status" value="1"/>
</dbReference>
<dbReference type="InterPro" id="IPR036691">
    <property type="entry name" value="Endo/exonu/phosph_ase_sf"/>
</dbReference>
<proteinExistence type="predicted"/>
<organism evidence="1">
    <name type="scientific">bioreactor metagenome</name>
    <dbReference type="NCBI Taxonomy" id="1076179"/>
    <lineage>
        <taxon>unclassified sequences</taxon>
        <taxon>metagenomes</taxon>
        <taxon>ecological metagenomes</taxon>
    </lineage>
</organism>
<gene>
    <name evidence="1" type="ORF">SDC9_84106</name>
</gene>
<sequence length="256" mass="28716">MKLRIIQWNIKINSKTDGIAEFLLSKLEGNTVVGLQEVSETAYEKISAHLRRNNAFSLHLRTPGKYEGRNRRMGVMVIVSGGEISNSQLVDCSVFPERTLVAKIRFDGLAVNALSFHSLTGVDYKKAKSSNFASIASFLDENQVDILTCDANEPEIDTFDEENVVCFDNRDKGEKASLLFGKTKVHSMIDTYKEIARRSNLQLEDGYTHILNGGKKKRYDFVYCNKAWKILSSKVYYEDAIAAGSDHGMVVTDVVI</sequence>
<accession>A0A644Z9W6</accession>